<evidence type="ECO:0000256" key="1">
    <source>
        <dbReference type="ARBA" id="ARBA00004479"/>
    </source>
</evidence>
<dbReference type="Proteomes" id="UP001187415">
    <property type="component" value="Unassembled WGS sequence"/>
</dbReference>
<dbReference type="GO" id="GO:0004896">
    <property type="term" value="F:cytokine receptor activity"/>
    <property type="evidence" value="ECO:0007669"/>
    <property type="project" value="TreeGrafter"/>
</dbReference>
<evidence type="ECO:0000256" key="7">
    <source>
        <dbReference type="ARBA" id="ARBA00023180"/>
    </source>
</evidence>
<keyword evidence="6" id="KW-0675">Receptor</keyword>
<feature type="domain" description="Fibronectin type-III" evidence="11">
    <location>
        <begin position="140"/>
        <end position="236"/>
    </location>
</feature>
<feature type="region of interest" description="Disordered" evidence="8">
    <location>
        <begin position="139"/>
        <end position="163"/>
    </location>
</feature>
<dbReference type="InterPro" id="IPR003961">
    <property type="entry name" value="FN3_dom"/>
</dbReference>
<feature type="signal peptide" evidence="10">
    <location>
        <begin position="1"/>
        <end position="27"/>
    </location>
</feature>
<keyword evidence="7" id="KW-0325">Glycoprotein</keyword>
<feature type="region of interest" description="Disordered" evidence="8">
    <location>
        <begin position="654"/>
        <end position="699"/>
    </location>
</feature>
<keyword evidence="4 9" id="KW-1133">Transmembrane helix</keyword>
<feature type="compositionally biased region" description="Polar residues" evidence="8">
    <location>
        <begin position="676"/>
        <end position="691"/>
    </location>
</feature>
<evidence type="ECO:0000256" key="9">
    <source>
        <dbReference type="SAM" id="Phobius"/>
    </source>
</evidence>
<gene>
    <name evidence="12" type="ORF">Q5P01_017615</name>
</gene>
<accession>A0AA88MDT2</accession>
<keyword evidence="3 10" id="KW-0732">Signal</keyword>
<feature type="compositionally biased region" description="Basic and acidic residues" evidence="8">
    <location>
        <begin position="626"/>
        <end position="637"/>
    </location>
</feature>
<dbReference type="PANTHER" id="PTHR23037:SF41">
    <property type="entry name" value="COLONY STIMULATING FACTOR 2 RECEPTOR, BETA, LOW-AFFINITY (GRANULOCYTE-MACROPHAGE) PRECURSOR"/>
    <property type="match status" value="1"/>
</dbReference>
<evidence type="ECO:0000256" key="6">
    <source>
        <dbReference type="ARBA" id="ARBA00023170"/>
    </source>
</evidence>
<dbReference type="SUPFAM" id="SSF49265">
    <property type="entry name" value="Fibronectin type III"/>
    <property type="match status" value="3"/>
</dbReference>
<evidence type="ECO:0000256" key="2">
    <source>
        <dbReference type="ARBA" id="ARBA00022692"/>
    </source>
</evidence>
<comment type="caution">
    <text evidence="12">The sequence shown here is derived from an EMBL/GenBank/DDBJ whole genome shotgun (WGS) entry which is preliminary data.</text>
</comment>
<dbReference type="AlphaFoldDB" id="A0AA88MDT2"/>
<dbReference type="EMBL" id="JAUPFM010000013">
    <property type="protein sequence ID" value="KAK2833726.1"/>
    <property type="molecule type" value="Genomic_DNA"/>
</dbReference>
<feature type="transmembrane region" description="Helical" evidence="9">
    <location>
        <begin position="441"/>
        <end position="461"/>
    </location>
</feature>
<comment type="subcellular location">
    <subcellularLocation>
        <location evidence="1">Membrane</location>
        <topology evidence="1">Single-pass type I membrane protein</topology>
    </subcellularLocation>
</comment>
<evidence type="ECO:0000313" key="13">
    <source>
        <dbReference type="Proteomes" id="UP001187415"/>
    </source>
</evidence>
<dbReference type="PROSITE" id="PS50853">
    <property type="entry name" value="FN3"/>
    <property type="match status" value="2"/>
</dbReference>
<dbReference type="SMART" id="SM00060">
    <property type="entry name" value="FN3"/>
    <property type="match status" value="2"/>
</dbReference>
<feature type="chain" id="PRO_5041699550" description="Fibronectin type-III domain-containing protein" evidence="10">
    <location>
        <begin position="28"/>
        <end position="699"/>
    </location>
</feature>
<reference evidence="12" key="1">
    <citation type="submission" date="2023-07" db="EMBL/GenBank/DDBJ databases">
        <title>Chromosome-level Genome Assembly of Striped Snakehead (Channa striata).</title>
        <authorList>
            <person name="Liu H."/>
        </authorList>
    </citation>
    <scope>NUCLEOTIDE SEQUENCE</scope>
    <source>
        <strain evidence="12">Gz</strain>
        <tissue evidence="12">Muscle</tissue>
    </source>
</reference>
<name>A0AA88MDT2_CHASR</name>
<feature type="domain" description="Fibronectin type-III" evidence="11">
    <location>
        <begin position="331"/>
        <end position="434"/>
    </location>
</feature>
<dbReference type="InterPro" id="IPR036116">
    <property type="entry name" value="FN3_sf"/>
</dbReference>
<dbReference type="Gene3D" id="2.60.40.10">
    <property type="entry name" value="Immunoglobulins"/>
    <property type="match status" value="4"/>
</dbReference>
<keyword evidence="13" id="KW-1185">Reference proteome</keyword>
<organism evidence="12 13">
    <name type="scientific">Channa striata</name>
    <name type="common">Snakehead murrel</name>
    <name type="synonym">Ophicephalus striatus</name>
    <dbReference type="NCBI Taxonomy" id="64152"/>
    <lineage>
        <taxon>Eukaryota</taxon>
        <taxon>Metazoa</taxon>
        <taxon>Chordata</taxon>
        <taxon>Craniata</taxon>
        <taxon>Vertebrata</taxon>
        <taxon>Euteleostomi</taxon>
        <taxon>Actinopterygii</taxon>
        <taxon>Neopterygii</taxon>
        <taxon>Teleostei</taxon>
        <taxon>Neoteleostei</taxon>
        <taxon>Acanthomorphata</taxon>
        <taxon>Anabantaria</taxon>
        <taxon>Anabantiformes</taxon>
        <taxon>Channoidei</taxon>
        <taxon>Channidae</taxon>
        <taxon>Channa</taxon>
    </lineage>
</organism>
<feature type="region of interest" description="Disordered" evidence="8">
    <location>
        <begin position="577"/>
        <end position="598"/>
    </location>
</feature>
<evidence type="ECO:0000256" key="5">
    <source>
        <dbReference type="ARBA" id="ARBA00023136"/>
    </source>
</evidence>
<evidence type="ECO:0000256" key="8">
    <source>
        <dbReference type="SAM" id="MobiDB-lite"/>
    </source>
</evidence>
<dbReference type="GO" id="GO:0009897">
    <property type="term" value="C:external side of plasma membrane"/>
    <property type="evidence" value="ECO:0007669"/>
    <property type="project" value="TreeGrafter"/>
</dbReference>
<proteinExistence type="predicted"/>
<feature type="compositionally biased region" description="Basic and acidic residues" evidence="8">
    <location>
        <begin position="579"/>
        <end position="588"/>
    </location>
</feature>
<evidence type="ECO:0000256" key="3">
    <source>
        <dbReference type="ARBA" id="ARBA00022729"/>
    </source>
</evidence>
<keyword evidence="5 9" id="KW-0472">Membrane</keyword>
<protein>
    <recommendedName>
        <fullName evidence="11">Fibronectin type-III domain-containing protein</fullName>
    </recommendedName>
</protein>
<feature type="region of interest" description="Disordered" evidence="8">
    <location>
        <begin position="619"/>
        <end position="641"/>
    </location>
</feature>
<evidence type="ECO:0000313" key="12">
    <source>
        <dbReference type="EMBL" id="KAK2833726.1"/>
    </source>
</evidence>
<dbReference type="InterPro" id="IPR013783">
    <property type="entry name" value="Ig-like_fold"/>
</dbReference>
<evidence type="ECO:0000256" key="10">
    <source>
        <dbReference type="SAM" id="SignalP"/>
    </source>
</evidence>
<feature type="compositionally biased region" description="Basic and acidic residues" evidence="8">
    <location>
        <begin position="139"/>
        <end position="154"/>
    </location>
</feature>
<sequence>MGSQPTLGPRMMRLIWVVLCSVTLVSGSDRCTIREQEGNVSPLLESLQCHNDYESNVYCEWTGHDDEPLQLWYNTGDKRKLCEPYSPPVPDQPGTVHCTFKDSALSIGVKHTMYFLRNDSNCLSVPRTPVGLSQHLRTRTPEDLSTHDAGDGGRRISWSSPYPSSSPLSKNLTYQLSFRTDRQNSWTTKDVTNTSVTLQKHLFHPGYRCEAKVRARASVSQWSDWSPVVHWRIEQDPGQPPSLNCVLNSETEVMCSWEVSKELAESITYHLQCQHNRTAPSEKCCEPVVSVLSGTLQRYNCLLNVKDPAQMLLKLLPTHNAKSFKVHQHIRPKPPHGVKVKDRKTSWIVEWNKPSTDSKVRLNYQVCFYKTQDQGPCPLNIVSNPLLNIPANGLDPSQGYMVKVRSVVVPGEGPRYEGIPSEWTDPVKWTTHPATWSSVTFLYILIGVFVAAVFLTFYYAFPTCHRKLILWVDSVPSPGKSKILSDIKSATSQYLVQSENTFICKVLDLDTVSTCSSEASLWPNADANKKCLELDEGFWNGDNLPPITDTVSSSDTSSMSFSGPYILCQSKTKSAAAKPEVKVKEDKPSSTSPPSPIGSPLYGEGYVCLPSRTMSRSTQDLVSHCETNKHTPTRDAAEQATVQQCPDAALRPDKANVQADPGQPAISAGPPAYTSGPLSSWPQGGHMQTSGYCVLPQPQ</sequence>
<evidence type="ECO:0000256" key="4">
    <source>
        <dbReference type="ARBA" id="ARBA00022989"/>
    </source>
</evidence>
<dbReference type="CDD" id="cd00063">
    <property type="entry name" value="FN3"/>
    <property type="match status" value="1"/>
</dbReference>
<keyword evidence="2 9" id="KW-0812">Transmembrane</keyword>
<evidence type="ECO:0000259" key="11">
    <source>
        <dbReference type="PROSITE" id="PS50853"/>
    </source>
</evidence>
<dbReference type="PANTHER" id="PTHR23037">
    <property type="entry name" value="CYTOKINE RECEPTOR"/>
    <property type="match status" value="1"/>
</dbReference>